<gene>
    <name evidence="3" type="ORF">ENP34_06295</name>
</gene>
<dbReference type="AlphaFoldDB" id="A0A831THA4"/>
<dbReference type="InterPro" id="IPR036465">
    <property type="entry name" value="vWFA_dom_sf"/>
</dbReference>
<proteinExistence type="predicted"/>
<name>A0A831THA4_9BACT</name>
<sequence length="357" mass="39401">MPEAEPPAAREPLGALLRRLEWTVLRPLAVHLGGQERTLLRSAGMELAELREYQPGDDVRYIDWNVTARSERAYIRETYAERALDAWLLLDLSASVDWGTASCRKRERAREFAAVAGQLLSRHGNRLGALPFAERPRELVPPASGRAAVLRLLARIQEEPSRIRSGPTDLAGALALAQRVIRRRALVLVVSDFLVPDGWQPALARLAYRHEVVAVRLTDPREREIPDIGLVTFEDPETGVQLVVDTGDRRLRERFRAAAEQQAERLRSELRACGVDLLELDTAEALLPPLRRFLELRRQRRAARGPMVQGRRFAGAAASTGAARNAAGSGQGGTLQASAAGHSPQLDRAWDGQRGGA</sequence>
<evidence type="ECO:0000259" key="2">
    <source>
        <dbReference type="Pfam" id="PF01882"/>
    </source>
</evidence>
<evidence type="ECO:0000256" key="1">
    <source>
        <dbReference type="SAM" id="MobiDB-lite"/>
    </source>
</evidence>
<dbReference type="Gene3D" id="3.40.50.410">
    <property type="entry name" value="von Willebrand factor, type A domain"/>
    <property type="match status" value="1"/>
</dbReference>
<reference evidence="3" key="1">
    <citation type="journal article" date="2020" name="mSystems">
        <title>Genome- and Community-Level Interaction Insights into Carbon Utilization and Element Cycling Functions of Hydrothermarchaeota in Hydrothermal Sediment.</title>
        <authorList>
            <person name="Zhou Z."/>
            <person name="Liu Y."/>
            <person name="Xu W."/>
            <person name="Pan J."/>
            <person name="Luo Z.H."/>
            <person name="Li M."/>
        </authorList>
    </citation>
    <scope>NUCLEOTIDE SEQUENCE [LARGE SCALE GENOMIC DNA]</scope>
    <source>
        <strain evidence="3">SpSt-210</strain>
    </source>
</reference>
<feature type="region of interest" description="Disordered" evidence="1">
    <location>
        <begin position="315"/>
        <end position="357"/>
    </location>
</feature>
<dbReference type="EMBL" id="DSIY01000154">
    <property type="protein sequence ID" value="HEG91034.1"/>
    <property type="molecule type" value="Genomic_DNA"/>
</dbReference>
<feature type="domain" description="DUF58" evidence="2">
    <location>
        <begin position="49"/>
        <end position="264"/>
    </location>
</feature>
<protein>
    <submittedName>
        <fullName evidence="3">DUF58 domain-containing protein</fullName>
    </submittedName>
</protein>
<organism evidence="3">
    <name type="scientific">Thermorudis peleae</name>
    <dbReference type="NCBI Taxonomy" id="1382356"/>
    <lineage>
        <taxon>Bacteria</taxon>
        <taxon>Pseudomonadati</taxon>
        <taxon>Thermomicrobiota</taxon>
        <taxon>Thermomicrobia</taxon>
        <taxon>Thermomicrobia incertae sedis</taxon>
        <taxon>Thermorudis</taxon>
    </lineage>
</organism>
<dbReference type="InterPro" id="IPR002881">
    <property type="entry name" value="DUF58"/>
</dbReference>
<evidence type="ECO:0000313" key="3">
    <source>
        <dbReference type="EMBL" id="HEG91034.1"/>
    </source>
</evidence>
<dbReference type="SUPFAM" id="SSF53300">
    <property type="entry name" value="vWA-like"/>
    <property type="match status" value="1"/>
</dbReference>
<dbReference type="Pfam" id="PF01882">
    <property type="entry name" value="DUF58"/>
    <property type="match status" value="1"/>
</dbReference>
<dbReference type="PANTHER" id="PTHR33608">
    <property type="entry name" value="BLL2464 PROTEIN"/>
    <property type="match status" value="1"/>
</dbReference>
<accession>A0A831THA4</accession>
<feature type="compositionally biased region" description="Low complexity" evidence="1">
    <location>
        <begin position="315"/>
        <end position="328"/>
    </location>
</feature>
<dbReference type="PANTHER" id="PTHR33608:SF6">
    <property type="entry name" value="BLL2464 PROTEIN"/>
    <property type="match status" value="1"/>
</dbReference>
<comment type="caution">
    <text evidence="3">The sequence shown here is derived from an EMBL/GenBank/DDBJ whole genome shotgun (WGS) entry which is preliminary data.</text>
</comment>